<gene>
    <name evidence="1" type="ORF">J2S25_002883</name>
</gene>
<evidence type="ECO:0008006" key="3">
    <source>
        <dbReference type="Google" id="ProtNLM"/>
    </source>
</evidence>
<accession>A0ABU0FXL6</accession>
<organism evidence="1 2">
    <name type="scientific">Mesobacillus stamsii</name>
    <dbReference type="NCBI Taxonomy" id="225347"/>
    <lineage>
        <taxon>Bacteria</taxon>
        <taxon>Bacillati</taxon>
        <taxon>Bacillota</taxon>
        <taxon>Bacilli</taxon>
        <taxon>Bacillales</taxon>
        <taxon>Bacillaceae</taxon>
        <taxon>Mesobacillus</taxon>
    </lineage>
</organism>
<name>A0ABU0FXL6_9BACI</name>
<proteinExistence type="predicted"/>
<keyword evidence="2" id="KW-1185">Reference proteome</keyword>
<comment type="caution">
    <text evidence="1">The sequence shown here is derived from an EMBL/GenBank/DDBJ whole genome shotgun (WGS) entry which is preliminary data.</text>
</comment>
<protein>
    <recommendedName>
        <fullName evidence="3">Fur-regulated basic protein FbpA</fullName>
    </recommendedName>
</protein>
<evidence type="ECO:0000313" key="1">
    <source>
        <dbReference type="EMBL" id="MDQ0414673.1"/>
    </source>
</evidence>
<sequence length="35" mass="4176">MKEIISSNVMVRKRFSMKKMLEKKRLHLGNLFPGK</sequence>
<dbReference type="Proteomes" id="UP001242313">
    <property type="component" value="Unassembled WGS sequence"/>
</dbReference>
<dbReference type="EMBL" id="JAUSUN010000019">
    <property type="protein sequence ID" value="MDQ0414673.1"/>
    <property type="molecule type" value="Genomic_DNA"/>
</dbReference>
<evidence type="ECO:0000313" key="2">
    <source>
        <dbReference type="Proteomes" id="UP001242313"/>
    </source>
</evidence>
<reference evidence="1 2" key="1">
    <citation type="submission" date="2023-07" db="EMBL/GenBank/DDBJ databases">
        <title>Genomic Encyclopedia of Type Strains, Phase IV (KMG-IV): sequencing the most valuable type-strain genomes for metagenomic binning, comparative biology and taxonomic classification.</title>
        <authorList>
            <person name="Goeker M."/>
        </authorList>
    </citation>
    <scope>NUCLEOTIDE SEQUENCE [LARGE SCALE GENOMIC DNA]</scope>
    <source>
        <strain evidence="1 2">DSM 19598</strain>
    </source>
</reference>